<keyword evidence="2" id="KW-1185">Reference proteome</keyword>
<name>A0ABZ1Z9E1_STRAQ</name>
<organism evidence="1 2">
    <name type="scientific">Streptomyces anulatus</name>
    <name type="common">Streptomyces chrysomallus</name>
    <dbReference type="NCBI Taxonomy" id="1892"/>
    <lineage>
        <taxon>Bacteria</taxon>
        <taxon>Bacillati</taxon>
        <taxon>Actinomycetota</taxon>
        <taxon>Actinomycetes</taxon>
        <taxon>Kitasatosporales</taxon>
        <taxon>Streptomycetaceae</taxon>
        <taxon>Streptomyces</taxon>
    </lineage>
</organism>
<proteinExistence type="predicted"/>
<evidence type="ECO:0000313" key="2">
    <source>
        <dbReference type="Proteomes" id="UP001431926"/>
    </source>
</evidence>
<gene>
    <name evidence="1" type="ORF">OG367_03695</name>
</gene>
<dbReference type="Proteomes" id="UP001431926">
    <property type="component" value="Chromosome"/>
</dbReference>
<evidence type="ECO:0008006" key="3">
    <source>
        <dbReference type="Google" id="ProtNLM"/>
    </source>
</evidence>
<accession>A0ABZ1Z9E1</accession>
<evidence type="ECO:0000313" key="1">
    <source>
        <dbReference type="EMBL" id="WUX35382.1"/>
    </source>
</evidence>
<reference evidence="1" key="1">
    <citation type="submission" date="2022-10" db="EMBL/GenBank/DDBJ databases">
        <title>The complete genomes of actinobacterial strains from the NBC collection.</title>
        <authorList>
            <person name="Joergensen T.S."/>
            <person name="Alvarez Arevalo M."/>
            <person name="Sterndorff E.B."/>
            <person name="Faurdal D."/>
            <person name="Vuksanovic O."/>
            <person name="Mourched A.-S."/>
            <person name="Charusanti P."/>
            <person name="Shaw S."/>
            <person name="Blin K."/>
            <person name="Weber T."/>
        </authorList>
    </citation>
    <scope>NUCLEOTIDE SEQUENCE</scope>
    <source>
        <strain evidence="1">NBC_01436</strain>
    </source>
</reference>
<protein>
    <recommendedName>
        <fullName evidence="3">Restriction endonuclease type IV Mrr domain-containing protein</fullName>
    </recommendedName>
</protein>
<dbReference type="EMBL" id="CP109491">
    <property type="protein sequence ID" value="WUX35382.1"/>
    <property type="molecule type" value="Genomic_DNA"/>
</dbReference>
<sequence>MLQRHGGAGDRGADVIAVAPTGEKLVAQCKLVTAARRVEVGVLYAWYHQQTKNLPALCAGG</sequence>